<dbReference type="Pfam" id="PF08002">
    <property type="entry name" value="DUF1697"/>
    <property type="match status" value="1"/>
</dbReference>
<evidence type="ECO:0000313" key="1">
    <source>
        <dbReference type="EMBL" id="MDY3562362.1"/>
    </source>
</evidence>
<keyword evidence="2" id="KW-1185">Reference proteome</keyword>
<dbReference type="RefSeq" id="WP_261184294.1">
    <property type="nucleotide sequence ID" value="NZ_JAXBLV010000211.1"/>
</dbReference>
<dbReference type="PANTHER" id="PTHR36439">
    <property type="entry name" value="BLL4334 PROTEIN"/>
    <property type="match status" value="1"/>
</dbReference>
<dbReference type="EMBL" id="JAXBLV010000211">
    <property type="protein sequence ID" value="MDY3562362.1"/>
    <property type="molecule type" value="Genomic_DNA"/>
</dbReference>
<dbReference type="PANTHER" id="PTHR36439:SF1">
    <property type="entry name" value="DUF1697 DOMAIN-CONTAINING PROTEIN"/>
    <property type="match status" value="1"/>
</dbReference>
<organism evidence="1 2">
    <name type="scientific">Gemmata algarum</name>
    <dbReference type="NCBI Taxonomy" id="2975278"/>
    <lineage>
        <taxon>Bacteria</taxon>
        <taxon>Pseudomonadati</taxon>
        <taxon>Planctomycetota</taxon>
        <taxon>Planctomycetia</taxon>
        <taxon>Gemmatales</taxon>
        <taxon>Gemmataceae</taxon>
        <taxon>Gemmata</taxon>
    </lineage>
</organism>
<dbReference type="Proteomes" id="UP001272242">
    <property type="component" value="Unassembled WGS sequence"/>
</dbReference>
<proteinExistence type="predicted"/>
<sequence>MSKPKTAYILLFRGVGGATQLPVAPLRAALTGAGFENVATYINSGNAVLRSHLPREQVIATAAKLCEEKFGFTKAIYAPTLEEWDALIANNPFPDFKEGKHVHAVVLGGVPKTEAIEALRTHAVEGEAIELVGGVVYLHTPFGLGTSKLGEKFDKGVGVPNTARNWNTVLKLRELAKKAAGG</sequence>
<dbReference type="SUPFAM" id="SSF160379">
    <property type="entry name" value="SP0830-like"/>
    <property type="match status" value="1"/>
</dbReference>
<name>A0ABU5F6G3_9BACT</name>
<dbReference type="PIRSF" id="PIRSF008502">
    <property type="entry name" value="UCP008502"/>
    <property type="match status" value="1"/>
</dbReference>
<evidence type="ECO:0000313" key="2">
    <source>
        <dbReference type="Proteomes" id="UP001272242"/>
    </source>
</evidence>
<protein>
    <submittedName>
        <fullName evidence="1">DUF1697 domain-containing protein</fullName>
    </submittedName>
</protein>
<dbReference type="InterPro" id="IPR012545">
    <property type="entry name" value="DUF1697"/>
</dbReference>
<dbReference type="Gene3D" id="3.30.70.1280">
    <property type="entry name" value="SP0830-like domains"/>
    <property type="match status" value="1"/>
</dbReference>
<reference evidence="2" key="1">
    <citation type="journal article" date="2023" name="Mar. Drugs">
        <title>Gemmata algarum, a Novel Planctomycete Isolated from an Algal Mat, Displays Antimicrobial Activity.</title>
        <authorList>
            <person name="Kumar G."/>
            <person name="Kallscheuer N."/>
            <person name="Kashif M."/>
            <person name="Ahamad S."/>
            <person name="Jagadeeshwari U."/>
            <person name="Pannikurungottu S."/>
            <person name="Haufschild T."/>
            <person name="Kabuu M."/>
            <person name="Sasikala C."/>
            <person name="Jogler C."/>
            <person name="Ramana C."/>
        </authorList>
    </citation>
    <scope>NUCLEOTIDE SEQUENCE [LARGE SCALE GENOMIC DNA]</scope>
    <source>
        <strain evidence="2">JC673</strain>
    </source>
</reference>
<comment type="caution">
    <text evidence="1">The sequence shown here is derived from an EMBL/GenBank/DDBJ whole genome shotgun (WGS) entry which is preliminary data.</text>
</comment>
<accession>A0ABU5F6G3</accession>
<gene>
    <name evidence="1" type="ORF">R5W23_003828</name>
</gene>